<dbReference type="EMBL" id="JAGGNH010000008">
    <property type="protein sequence ID" value="KAJ0966372.1"/>
    <property type="molecule type" value="Genomic_DNA"/>
</dbReference>
<accession>A0A9D5C5D6</accession>
<organism evidence="2 3">
    <name type="scientific">Dioscorea zingiberensis</name>
    <dbReference type="NCBI Taxonomy" id="325984"/>
    <lineage>
        <taxon>Eukaryota</taxon>
        <taxon>Viridiplantae</taxon>
        <taxon>Streptophyta</taxon>
        <taxon>Embryophyta</taxon>
        <taxon>Tracheophyta</taxon>
        <taxon>Spermatophyta</taxon>
        <taxon>Magnoliopsida</taxon>
        <taxon>Liliopsida</taxon>
        <taxon>Dioscoreales</taxon>
        <taxon>Dioscoreaceae</taxon>
        <taxon>Dioscorea</taxon>
    </lineage>
</organism>
<proteinExistence type="predicted"/>
<evidence type="ECO:0000313" key="2">
    <source>
        <dbReference type="EMBL" id="KAJ0966372.1"/>
    </source>
</evidence>
<keyword evidence="3" id="KW-1185">Reference proteome</keyword>
<reference evidence="2" key="2">
    <citation type="journal article" date="2022" name="Hortic Res">
        <title>The genome of Dioscorea zingiberensis sheds light on the biosynthesis, origin and evolution of the medicinally important diosgenin saponins.</title>
        <authorList>
            <person name="Li Y."/>
            <person name="Tan C."/>
            <person name="Li Z."/>
            <person name="Guo J."/>
            <person name="Li S."/>
            <person name="Chen X."/>
            <person name="Wang C."/>
            <person name="Dai X."/>
            <person name="Yang H."/>
            <person name="Song W."/>
            <person name="Hou L."/>
            <person name="Xu J."/>
            <person name="Tong Z."/>
            <person name="Xu A."/>
            <person name="Yuan X."/>
            <person name="Wang W."/>
            <person name="Yang Q."/>
            <person name="Chen L."/>
            <person name="Sun Z."/>
            <person name="Wang K."/>
            <person name="Pan B."/>
            <person name="Chen J."/>
            <person name="Bao Y."/>
            <person name="Liu F."/>
            <person name="Qi X."/>
            <person name="Gang D.R."/>
            <person name="Wen J."/>
            <person name="Li J."/>
        </authorList>
    </citation>
    <scope>NUCLEOTIDE SEQUENCE</scope>
    <source>
        <strain evidence="2">Dzin_1.0</strain>
    </source>
</reference>
<dbReference type="AlphaFoldDB" id="A0A9D5C5D6"/>
<comment type="caution">
    <text evidence="2">The sequence shown here is derived from an EMBL/GenBank/DDBJ whole genome shotgun (WGS) entry which is preliminary data.</text>
</comment>
<evidence type="ECO:0000256" key="1">
    <source>
        <dbReference type="SAM" id="MobiDB-lite"/>
    </source>
</evidence>
<gene>
    <name evidence="2" type="ORF">J5N97_027510</name>
</gene>
<dbReference type="OrthoDB" id="1858881at2759"/>
<name>A0A9D5C5D6_9LILI</name>
<protein>
    <submittedName>
        <fullName evidence="2">Uncharacterized protein</fullName>
    </submittedName>
</protein>
<feature type="region of interest" description="Disordered" evidence="1">
    <location>
        <begin position="1"/>
        <end position="21"/>
    </location>
</feature>
<evidence type="ECO:0000313" key="3">
    <source>
        <dbReference type="Proteomes" id="UP001085076"/>
    </source>
</evidence>
<dbReference type="Proteomes" id="UP001085076">
    <property type="component" value="Miscellaneous, Linkage group lg08"/>
</dbReference>
<reference evidence="2" key="1">
    <citation type="submission" date="2021-03" db="EMBL/GenBank/DDBJ databases">
        <authorList>
            <person name="Li Z."/>
            <person name="Yang C."/>
        </authorList>
    </citation>
    <scope>NUCLEOTIDE SEQUENCE</scope>
    <source>
        <strain evidence="2">Dzin_1.0</strain>
        <tissue evidence="2">Leaf</tissue>
    </source>
</reference>
<dbReference type="PANTHER" id="PTHR33872:SF2">
    <property type="entry name" value="DNA POLYMERASE EPSILON CATALYTIC SUBUNIT A"/>
    <property type="match status" value="1"/>
</dbReference>
<dbReference type="PANTHER" id="PTHR33872">
    <property type="entry name" value="DNA POLYMERASE EPSILON CATALYTIC SUBUNIT A"/>
    <property type="match status" value="1"/>
</dbReference>
<sequence length="90" mass="10433">MGSLMAGWASPSLDPEKERLERNKSLTKVEIEAFLKSYKKNKGDDHEKEINSNSQSSQDCNTLLEHENKETSDWWTKSNWAFLNEPCLKE</sequence>